<dbReference type="InterPro" id="IPR050103">
    <property type="entry name" value="Class-III_PLP-dep_AT"/>
</dbReference>
<dbReference type="GO" id="GO:0030170">
    <property type="term" value="F:pyridoxal phosphate binding"/>
    <property type="evidence" value="ECO:0007669"/>
    <property type="project" value="InterPro"/>
</dbReference>
<dbReference type="InterPro" id="IPR015422">
    <property type="entry name" value="PyrdxlP-dep_Trfase_small"/>
</dbReference>
<gene>
    <name evidence="7" type="ORF">SPPG_00866</name>
</gene>
<dbReference type="PANTHER" id="PTHR11986">
    <property type="entry name" value="AMINOTRANSFERASE CLASS III"/>
    <property type="match status" value="1"/>
</dbReference>
<dbReference type="InterPro" id="IPR015424">
    <property type="entry name" value="PyrdxlP-dep_Trfase"/>
</dbReference>
<dbReference type="InterPro" id="IPR015421">
    <property type="entry name" value="PyrdxlP-dep_Trfase_major"/>
</dbReference>
<dbReference type="SUPFAM" id="SSF53383">
    <property type="entry name" value="PLP-dependent transferases"/>
    <property type="match status" value="1"/>
</dbReference>
<evidence type="ECO:0000313" key="7">
    <source>
        <dbReference type="EMBL" id="KND05206.1"/>
    </source>
</evidence>
<dbReference type="STRING" id="645134.A0A0L0HV33"/>
<evidence type="ECO:0000313" key="8">
    <source>
        <dbReference type="Proteomes" id="UP000053201"/>
    </source>
</evidence>
<dbReference type="VEuPathDB" id="FungiDB:SPPG_00866"/>
<evidence type="ECO:0000256" key="2">
    <source>
        <dbReference type="ARBA" id="ARBA00008954"/>
    </source>
</evidence>
<dbReference type="GO" id="GO:0042802">
    <property type="term" value="F:identical protein binding"/>
    <property type="evidence" value="ECO:0007669"/>
    <property type="project" value="TreeGrafter"/>
</dbReference>
<accession>A0A0L0HV33</accession>
<proteinExistence type="inferred from homology"/>
<comment type="cofactor">
    <cofactor evidence="1">
        <name>pyridoxal 5'-phosphate</name>
        <dbReference type="ChEBI" id="CHEBI:597326"/>
    </cofactor>
</comment>
<dbReference type="Gene3D" id="3.40.50.720">
    <property type="entry name" value="NAD(P)-binding Rossmann-like Domain"/>
    <property type="match status" value="1"/>
</dbReference>
<evidence type="ECO:0000256" key="3">
    <source>
        <dbReference type="ARBA" id="ARBA00022576"/>
    </source>
</evidence>
<dbReference type="InterPro" id="IPR036291">
    <property type="entry name" value="NAD(P)-bd_dom_sf"/>
</dbReference>
<dbReference type="Gene3D" id="3.90.1150.10">
    <property type="entry name" value="Aspartate Aminotransferase, domain 1"/>
    <property type="match status" value="1"/>
</dbReference>
<dbReference type="Proteomes" id="UP000053201">
    <property type="component" value="Unassembled WGS sequence"/>
</dbReference>
<keyword evidence="8" id="KW-1185">Reference proteome</keyword>
<comment type="similarity">
    <text evidence="2">Belongs to the class-III pyridoxal-phosphate-dependent aminotransferase family.</text>
</comment>
<evidence type="ECO:0000256" key="1">
    <source>
        <dbReference type="ARBA" id="ARBA00001933"/>
    </source>
</evidence>
<dbReference type="OMA" id="FNPPEIW"/>
<evidence type="ECO:0000256" key="6">
    <source>
        <dbReference type="SAM" id="MobiDB-lite"/>
    </source>
</evidence>
<dbReference type="GO" id="GO:0008483">
    <property type="term" value="F:transaminase activity"/>
    <property type="evidence" value="ECO:0007669"/>
    <property type="project" value="UniProtKB-KW"/>
</dbReference>
<evidence type="ECO:0000256" key="5">
    <source>
        <dbReference type="ARBA" id="ARBA00022898"/>
    </source>
</evidence>
<name>A0A0L0HV33_SPIPD</name>
<dbReference type="PANTHER" id="PTHR11986:SF79">
    <property type="entry name" value="ACETYLORNITHINE AMINOTRANSFERASE, MITOCHONDRIAL"/>
    <property type="match status" value="1"/>
</dbReference>
<reference evidence="7 8" key="1">
    <citation type="submission" date="2009-08" db="EMBL/GenBank/DDBJ databases">
        <title>The Genome Sequence of Spizellomyces punctatus strain DAOM BR117.</title>
        <authorList>
            <consortium name="The Broad Institute Genome Sequencing Platform"/>
            <person name="Russ C."/>
            <person name="Cuomo C."/>
            <person name="Shea T."/>
            <person name="Young S.K."/>
            <person name="Zeng Q."/>
            <person name="Koehrsen M."/>
            <person name="Haas B."/>
            <person name="Borodovsky M."/>
            <person name="Guigo R."/>
            <person name="Alvarado L."/>
            <person name="Berlin A."/>
            <person name="Bochicchio J."/>
            <person name="Borenstein D."/>
            <person name="Chapman S."/>
            <person name="Chen Z."/>
            <person name="Engels R."/>
            <person name="Freedman E."/>
            <person name="Gellesch M."/>
            <person name="Goldberg J."/>
            <person name="Griggs A."/>
            <person name="Gujja S."/>
            <person name="Heiman D."/>
            <person name="Hepburn T."/>
            <person name="Howarth C."/>
            <person name="Jen D."/>
            <person name="Larson L."/>
            <person name="Lewis B."/>
            <person name="Mehta T."/>
            <person name="Park D."/>
            <person name="Pearson M."/>
            <person name="Roberts A."/>
            <person name="Saif S."/>
            <person name="Shenoy N."/>
            <person name="Sisk P."/>
            <person name="Stolte C."/>
            <person name="Sykes S."/>
            <person name="Thomson T."/>
            <person name="Walk T."/>
            <person name="White J."/>
            <person name="Yandava C."/>
            <person name="Burger G."/>
            <person name="Gray M.W."/>
            <person name="Holland P.W.H."/>
            <person name="King N."/>
            <person name="Lang F.B.F."/>
            <person name="Roger A.J."/>
            <person name="Ruiz-Trillo I."/>
            <person name="Lander E."/>
            <person name="Nusbaum C."/>
        </authorList>
    </citation>
    <scope>NUCLEOTIDE SEQUENCE [LARGE SCALE GENOMIC DNA]</scope>
    <source>
        <strain evidence="7 8">DAOM BR117</strain>
    </source>
</reference>
<dbReference type="RefSeq" id="XP_016613245.1">
    <property type="nucleotide sequence ID" value="XM_016749195.1"/>
</dbReference>
<keyword evidence="5" id="KW-0663">Pyridoxal phosphate</keyword>
<keyword evidence="3" id="KW-0032">Aminotransferase</keyword>
<dbReference type="EMBL" id="KQ257450">
    <property type="protein sequence ID" value="KND05206.1"/>
    <property type="molecule type" value="Genomic_DNA"/>
</dbReference>
<dbReference type="eggNOG" id="KOG1402">
    <property type="taxonomic scope" value="Eukaryota"/>
</dbReference>
<feature type="region of interest" description="Disordered" evidence="6">
    <location>
        <begin position="131"/>
        <end position="154"/>
    </location>
</feature>
<sequence>MTANNLPPPTNVVRDVRADFMSLLNLDVHYHRGEGDVLYHRPHLPAVHRIGKKSAEEEEEAHDEKQEEEIAVLDALGGYGSTILGHNHSAPKQELLKCLTENAVMHAQFSRRNAAEELGEHLNDFVQEAWRTRDDDDISPNSSRNRSESEGSTMVATEVPAYKAILVNTGTEAVEAAIKHALLDWHRRADEALIRLGGPTLHPYAADALANLQPVVIAVEGSFHGKTAGSLGLTFKSQFRAMYASTFDHLLRDGGDMKAPSPAFEVVHLKRNASVQEISDIFNRYAIDIPGKPPGTRLPPVYANDNHPVLKRFSRVVAFIYEPVQGEAGIHPLSRELLSAVHACCVRDGHVPIVADEIQSGLYRTGAPLACTAVMPREREFPPEYILLGKSLGGGLAKVAACMVRSDRWQQDFTIVHTSTFAEDDLSSRVSLAAIKALQQEASDGKLAKRSKEFETRLKQLGSALKAKYPHIVTDVRGKGFFMGVELGGLLFEKSLPNALEVFATYDAVGYLLASFLLHRHHVRVGAALGATGVLRIEPSCFAQPDYADKIMSGIDHACHLIDKGYIVDLTAHMWTHSGCLLGDKTVSLPNTNRNLASRRQYKHLPVTSFLSHALGPDSLVKADPLFARLSRTDVERFLRISAYFPAEKFMSIHEMVVEGNQGQATILRIVYLPGSAAYFEHCLRTGNVDAAQRVRGAFLQEAIRGSKVVGLGAFTSIVTLNGTLLPQVPGCPATTGNSLTTASAIEALSAHLHSHKMNPSKLKVAVVGAAGNIGSVLAATIAPHFESVTLVHRQGVEEAPKFRAVAEEIAKLRGGRRTTTTKPLAHGLNKGPSFQQNLSLSFYRVLAKFHKSTRHLPEPLGSNGLLSFVKYKQSNTKNKKQNTSSSKIHARLAQKGILATQDMSAVRDADVILAAANVAHGHVLTSEHLKRGAVVLDLSAPTVVDPSVFVQRPDVVCIVGGFCSMPKQQQFYFPAGLAPEGLMYACLAETLSSGLAGSKVALALGSLTEADVRKAAQMAHRVGVTPARGKIGGKDHGMSELGRDGKGVDVVHVVKKTERLNMVETR</sequence>
<dbReference type="Pfam" id="PF00202">
    <property type="entry name" value="Aminotran_3"/>
    <property type="match status" value="2"/>
</dbReference>
<dbReference type="InParanoid" id="A0A0L0HV33"/>
<dbReference type="SUPFAM" id="SSF51735">
    <property type="entry name" value="NAD(P)-binding Rossmann-fold domains"/>
    <property type="match status" value="1"/>
</dbReference>
<dbReference type="Gene3D" id="3.40.640.10">
    <property type="entry name" value="Type I PLP-dependent aspartate aminotransferase-like (Major domain)"/>
    <property type="match status" value="1"/>
</dbReference>
<dbReference type="AlphaFoldDB" id="A0A0L0HV33"/>
<organism evidence="7 8">
    <name type="scientific">Spizellomyces punctatus (strain DAOM BR117)</name>
    <dbReference type="NCBI Taxonomy" id="645134"/>
    <lineage>
        <taxon>Eukaryota</taxon>
        <taxon>Fungi</taxon>
        <taxon>Fungi incertae sedis</taxon>
        <taxon>Chytridiomycota</taxon>
        <taxon>Chytridiomycota incertae sedis</taxon>
        <taxon>Chytridiomycetes</taxon>
        <taxon>Spizellomycetales</taxon>
        <taxon>Spizellomycetaceae</taxon>
        <taxon>Spizellomyces</taxon>
    </lineage>
</organism>
<dbReference type="OrthoDB" id="5419315at2759"/>
<keyword evidence="4" id="KW-0808">Transferase</keyword>
<dbReference type="InterPro" id="IPR005814">
    <property type="entry name" value="Aminotrans_3"/>
</dbReference>
<protein>
    <submittedName>
        <fullName evidence="7">Uncharacterized protein</fullName>
    </submittedName>
</protein>
<dbReference type="GeneID" id="27684568"/>
<evidence type="ECO:0000256" key="4">
    <source>
        <dbReference type="ARBA" id="ARBA00022679"/>
    </source>
</evidence>